<protein>
    <submittedName>
        <fullName evidence="1">Uncharacterized protein</fullName>
    </submittedName>
</protein>
<dbReference type="EnsemblMetazoa" id="AATE012015-RA">
    <property type="protein sequence ID" value="AATE012015-PA.1"/>
    <property type="gene ID" value="AATE012015"/>
</dbReference>
<evidence type="ECO:0000313" key="1">
    <source>
        <dbReference type="EnsemblMetazoa" id="AATE012015-PA.1"/>
    </source>
</evidence>
<organism evidence="1">
    <name type="scientific">Anopheles atroparvus</name>
    <name type="common">European mosquito</name>
    <dbReference type="NCBI Taxonomy" id="41427"/>
    <lineage>
        <taxon>Eukaryota</taxon>
        <taxon>Metazoa</taxon>
        <taxon>Ecdysozoa</taxon>
        <taxon>Arthropoda</taxon>
        <taxon>Hexapoda</taxon>
        <taxon>Insecta</taxon>
        <taxon>Pterygota</taxon>
        <taxon>Neoptera</taxon>
        <taxon>Endopterygota</taxon>
        <taxon>Diptera</taxon>
        <taxon>Nematocera</taxon>
        <taxon>Culicoidea</taxon>
        <taxon>Culicidae</taxon>
        <taxon>Anophelinae</taxon>
        <taxon>Anopheles</taxon>
    </lineage>
</organism>
<accession>A0A182J604</accession>
<dbReference type="PANTHER" id="PTHR21179">
    <property type="entry name" value="SERINE-TYPE ENDOPEPTIDASE INHIBITOR"/>
    <property type="match status" value="1"/>
</dbReference>
<name>A0A182J604_ANOAO</name>
<dbReference type="InterPro" id="IPR039932">
    <property type="entry name" value="Spink4-like"/>
</dbReference>
<reference evidence="1" key="1">
    <citation type="submission" date="2022-08" db="UniProtKB">
        <authorList>
            <consortium name="EnsemblMetazoa"/>
        </authorList>
    </citation>
    <scope>IDENTIFICATION</scope>
    <source>
        <strain evidence="1">EBRO</strain>
    </source>
</reference>
<sequence length="164" mass="17728">MDRSSRYALAGVLLVATLLLAALPESSHAEPAAGRVRRQSPWLHRAPTTFTLAKKFARNRPLSSTTLALETNTVSPARAVDLQPPAKNQVPAAEPELDGKSAPRSRAFYGCMSSCLTLSQYSPVCGSDHTTYHNVYKLECANRCGASPTSQQVPASDDTVSKWR</sequence>
<dbReference type="AlphaFoldDB" id="A0A182J604"/>
<dbReference type="SUPFAM" id="SSF100895">
    <property type="entry name" value="Kazal-type serine protease inhibitors"/>
    <property type="match status" value="1"/>
</dbReference>
<dbReference type="VEuPathDB" id="VectorBase:AATE012015"/>
<dbReference type="PANTHER" id="PTHR21179:SF1">
    <property type="entry name" value="KAZ1-TYPE SERINE PROTEASE INHIBITOR-LIKE PROTEIN TYPE EPSILON-RELATED"/>
    <property type="match status" value="1"/>
</dbReference>
<dbReference type="GO" id="GO:0004867">
    <property type="term" value="F:serine-type endopeptidase inhibitor activity"/>
    <property type="evidence" value="ECO:0007669"/>
    <property type="project" value="InterPro"/>
</dbReference>
<proteinExistence type="predicted"/>
<dbReference type="InterPro" id="IPR036058">
    <property type="entry name" value="Kazal_dom_sf"/>
</dbReference>
<dbReference type="Gene3D" id="3.30.60.30">
    <property type="match status" value="1"/>
</dbReference>